<sequence length="440" mass="50494">MKNNKFNDRYSAKLGFVEVDITPNKPVETVGFGRKDEISRGVLKPLLAQILLWEFKDKKYCLIAIDHICFSTDHADLLRTDIGNILNIKKENVMICFSHTHSAPNETAEIEYFRFACSQIKSGIKEAIKDMTPVKVGWGNAYGDIGINRRDNCDKSNEKIDRRIGILKVTDADSGQLRLLLLRLTAHSNVLKADNYMISPDYFGAVRELLVLKYNCHIMVTQGASGNVSPKYFNSNLDFVIDAQNNKKFVRSKTALEDMAKEVYENVDKVINLIETKNTTNLEIYSVYKEFYSEVPTYERALEIAKEAKIECNIDGTRWLKEVKKLIHAKVEKQIDNMEIQYFVLNNGCICGVANEIMCEFALSAMTIMNNDKFYLGGYTNGCTGYLPTEYEFDEGGYEVYWSMLIYYIYYRRVFPLNRNSATILIETALQNVQKHLIHN</sequence>
<dbReference type="RefSeq" id="WP_018589568.1">
    <property type="nucleotide sequence ID" value="NZ_CP117523.1"/>
</dbReference>
<evidence type="ECO:0000313" key="1">
    <source>
        <dbReference type="EMBL" id="WWD83114.1"/>
    </source>
</evidence>
<evidence type="ECO:0008006" key="3">
    <source>
        <dbReference type="Google" id="ProtNLM"/>
    </source>
</evidence>
<proteinExistence type="predicted"/>
<gene>
    <name evidence="1" type="ORF">TEGL_15200</name>
</gene>
<dbReference type="EMBL" id="CP117523">
    <property type="protein sequence ID" value="WWD83114.1"/>
    <property type="molecule type" value="Genomic_DNA"/>
</dbReference>
<reference evidence="1 2" key="1">
    <citation type="journal article" date="2023" name="PLoS ONE">
        <title>Genome-based metabolic and phylogenomic analysis of three Terrisporobacter species.</title>
        <authorList>
            <person name="Boer T."/>
            <person name="Bengelsdorf F.R."/>
            <person name="Bomeke M."/>
            <person name="Daniel R."/>
            <person name="Poehlein A."/>
        </authorList>
    </citation>
    <scope>NUCLEOTIDE SEQUENCE [LARGE SCALE GENOMIC DNA]</scope>
    <source>
        <strain evidence="1 2">DSM 1288</strain>
    </source>
</reference>
<evidence type="ECO:0000313" key="2">
    <source>
        <dbReference type="Proteomes" id="UP001348492"/>
    </source>
</evidence>
<accession>A0ABZ2ET84</accession>
<name>A0ABZ2ET84_9FIRM</name>
<organism evidence="1 2">
    <name type="scientific">Terrisporobacter glycolicus ATCC 14880 = DSM 1288</name>
    <dbReference type="NCBI Taxonomy" id="1121315"/>
    <lineage>
        <taxon>Bacteria</taxon>
        <taxon>Bacillati</taxon>
        <taxon>Bacillota</taxon>
        <taxon>Clostridia</taxon>
        <taxon>Peptostreptococcales</taxon>
        <taxon>Peptostreptococcaceae</taxon>
        <taxon>Terrisporobacter</taxon>
    </lineage>
</organism>
<dbReference type="Proteomes" id="UP001348492">
    <property type="component" value="Chromosome"/>
</dbReference>
<protein>
    <recommendedName>
        <fullName evidence="3">Neutral/alkaline non-lysosomal ceramidase N-terminal domain-containing protein</fullName>
    </recommendedName>
</protein>
<keyword evidence="2" id="KW-1185">Reference proteome</keyword>